<reference evidence="1 2" key="1">
    <citation type="submission" date="2014-12" db="EMBL/GenBank/DDBJ databases">
        <title>Draft genome sequences of 29 type strains of Enterococci.</title>
        <authorList>
            <person name="Zhong Z."/>
            <person name="Sun Z."/>
            <person name="Liu W."/>
            <person name="Zhang W."/>
            <person name="Zhang H."/>
        </authorList>
    </citation>
    <scope>NUCLEOTIDE SEQUENCE [LARGE SCALE GENOMIC DNA]</scope>
    <source>
        <strain evidence="1 2">DSM 17122</strain>
    </source>
</reference>
<proteinExistence type="predicted"/>
<dbReference type="Proteomes" id="UP000182077">
    <property type="component" value="Unassembled WGS sequence"/>
</dbReference>
<keyword evidence="2" id="KW-1185">Reference proteome</keyword>
<comment type="caution">
    <text evidence="1">The sequence shown here is derived from an EMBL/GenBank/DDBJ whole genome shotgun (WGS) entry which is preliminary data.</text>
</comment>
<dbReference type="AlphaFoldDB" id="A0A1L8TIS4"/>
<sequence>MQFKVANDILTGVIELANFAHASNNGYHSYNIFVEERECSYTHVPEQDVLKKFS</sequence>
<accession>A0A1L8TIS4</accession>
<organism evidence="1 2">
    <name type="scientific">Enterococcus hermanniensis</name>
    <dbReference type="NCBI Taxonomy" id="249189"/>
    <lineage>
        <taxon>Bacteria</taxon>
        <taxon>Bacillati</taxon>
        <taxon>Bacillota</taxon>
        <taxon>Bacilli</taxon>
        <taxon>Lactobacillales</taxon>
        <taxon>Enterococcaceae</taxon>
        <taxon>Enterococcus</taxon>
    </lineage>
</organism>
<dbReference type="EMBL" id="JXKQ01000012">
    <property type="protein sequence ID" value="OJG43974.1"/>
    <property type="molecule type" value="Genomic_DNA"/>
</dbReference>
<evidence type="ECO:0000313" key="1">
    <source>
        <dbReference type="EMBL" id="OJG43974.1"/>
    </source>
</evidence>
<gene>
    <name evidence="1" type="ORF">RV04_GL000572</name>
</gene>
<evidence type="ECO:0000313" key="2">
    <source>
        <dbReference type="Proteomes" id="UP000182077"/>
    </source>
</evidence>
<dbReference type="STRING" id="249189.RV04_GL000572"/>
<protein>
    <submittedName>
        <fullName evidence="1">Uncharacterized protein</fullName>
    </submittedName>
</protein>
<name>A0A1L8TIS4_9ENTE</name>